<dbReference type="Pfam" id="PF03478">
    <property type="entry name" value="Beta-prop_KIB1-4"/>
    <property type="match status" value="1"/>
</dbReference>
<evidence type="ECO:0000313" key="3">
    <source>
        <dbReference type="Proteomes" id="UP000467841"/>
    </source>
</evidence>
<reference evidence="2" key="1">
    <citation type="submission" date="2020-01" db="EMBL/GenBank/DDBJ databases">
        <authorList>
            <person name="Mishra B."/>
        </authorList>
    </citation>
    <scope>NUCLEOTIDE SEQUENCE [LARGE SCALE GENOMIC DNA]</scope>
</reference>
<dbReference type="EMBL" id="CACVBM020000099">
    <property type="protein sequence ID" value="CAA7014240.1"/>
    <property type="molecule type" value="Genomic_DNA"/>
</dbReference>
<dbReference type="AlphaFoldDB" id="A0A6D2HKW0"/>
<sequence>MYSKRDERFYLPGLGGHHLLSYDLKFVKKPYKPEFHEFQFRDIPQSLAYEYDLPELFCSSSRTEYLVESPSGEERFLIKWYADSNLVSKKVSYETQMFMVFREEETPEGKLMRYTDDIGDLCIFISKGGEAFCVQSSSFPFTNESFPGLLTNTIYFIGFGFSFYDLASKTTSSLQTPEESLLDGNAIPHWFPPSSS</sequence>
<dbReference type="PANTHER" id="PTHR44259:SF93">
    <property type="entry name" value="PROTEIN, PUTATIVE (DUF295)-RELATED"/>
    <property type="match status" value="1"/>
</dbReference>
<dbReference type="InterPro" id="IPR005174">
    <property type="entry name" value="KIB1-4_b-propeller"/>
</dbReference>
<feature type="domain" description="KIB1-4 beta-propeller" evidence="1">
    <location>
        <begin position="9"/>
        <end position="157"/>
    </location>
</feature>
<dbReference type="InterPro" id="IPR050942">
    <property type="entry name" value="F-box_BR-signaling"/>
</dbReference>
<organism evidence="2 3">
    <name type="scientific">Microthlaspi erraticum</name>
    <dbReference type="NCBI Taxonomy" id="1685480"/>
    <lineage>
        <taxon>Eukaryota</taxon>
        <taxon>Viridiplantae</taxon>
        <taxon>Streptophyta</taxon>
        <taxon>Embryophyta</taxon>
        <taxon>Tracheophyta</taxon>
        <taxon>Spermatophyta</taxon>
        <taxon>Magnoliopsida</taxon>
        <taxon>eudicotyledons</taxon>
        <taxon>Gunneridae</taxon>
        <taxon>Pentapetalae</taxon>
        <taxon>rosids</taxon>
        <taxon>malvids</taxon>
        <taxon>Brassicales</taxon>
        <taxon>Brassicaceae</taxon>
        <taxon>Coluteocarpeae</taxon>
        <taxon>Microthlaspi</taxon>
    </lineage>
</organism>
<name>A0A6D2HKW0_9BRAS</name>
<dbReference type="Proteomes" id="UP000467841">
    <property type="component" value="Unassembled WGS sequence"/>
</dbReference>
<comment type="caution">
    <text evidence="2">The sequence shown here is derived from an EMBL/GenBank/DDBJ whole genome shotgun (WGS) entry which is preliminary data.</text>
</comment>
<accession>A0A6D2HKW0</accession>
<protein>
    <recommendedName>
        <fullName evidence="1">KIB1-4 beta-propeller domain-containing protein</fullName>
    </recommendedName>
</protein>
<gene>
    <name evidence="2" type="ORF">MERR_LOCUS1474</name>
</gene>
<dbReference type="OrthoDB" id="668187at2759"/>
<evidence type="ECO:0000259" key="1">
    <source>
        <dbReference type="Pfam" id="PF03478"/>
    </source>
</evidence>
<evidence type="ECO:0000313" key="2">
    <source>
        <dbReference type="EMBL" id="CAA7014240.1"/>
    </source>
</evidence>
<keyword evidence="3" id="KW-1185">Reference proteome</keyword>
<dbReference type="PANTHER" id="PTHR44259">
    <property type="entry name" value="OS07G0183000 PROTEIN-RELATED"/>
    <property type="match status" value="1"/>
</dbReference>
<proteinExistence type="predicted"/>